<evidence type="ECO:0000259" key="6">
    <source>
        <dbReference type="PROSITE" id="PS50850"/>
    </source>
</evidence>
<dbReference type="GO" id="GO:0016020">
    <property type="term" value="C:membrane"/>
    <property type="evidence" value="ECO:0007669"/>
    <property type="project" value="UniProtKB-SubCell"/>
</dbReference>
<feature type="transmembrane region" description="Helical" evidence="5">
    <location>
        <begin position="164"/>
        <end position="182"/>
    </location>
</feature>
<dbReference type="Proteomes" id="UP000494102">
    <property type="component" value="Unassembled WGS sequence"/>
</dbReference>
<dbReference type="PANTHER" id="PTHR11662:SF285">
    <property type="entry name" value="HEXURONATE TRANSPORTER"/>
    <property type="match status" value="1"/>
</dbReference>
<feature type="transmembrane region" description="Helical" evidence="5">
    <location>
        <begin position="45"/>
        <end position="63"/>
    </location>
</feature>
<dbReference type="InterPro" id="IPR011701">
    <property type="entry name" value="MFS"/>
</dbReference>
<dbReference type="CDD" id="cd17319">
    <property type="entry name" value="MFS_ExuT_GudP_like"/>
    <property type="match status" value="1"/>
</dbReference>
<feature type="domain" description="Major facilitator superfamily (MFS) profile" evidence="6">
    <location>
        <begin position="10"/>
        <end position="421"/>
    </location>
</feature>
<gene>
    <name evidence="7" type="primary">exuT_3</name>
    <name evidence="7" type="ORF">LMG9964_02313</name>
</gene>
<keyword evidence="3 5" id="KW-1133">Transmembrane helix</keyword>
<organism evidence="7 8">
    <name type="scientific">Paraburkholderia phenoliruptrix</name>
    <dbReference type="NCBI Taxonomy" id="252970"/>
    <lineage>
        <taxon>Bacteria</taxon>
        <taxon>Pseudomonadati</taxon>
        <taxon>Pseudomonadota</taxon>
        <taxon>Betaproteobacteria</taxon>
        <taxon>Burkholderiales</taxon>
        <taxon>Burkholderiaceae</taxon>
        <taxon>Paraburkholderia</taxon>
    </lineage>
</organism>
<dbReference type="AlphaFoldDB" id="A0A6J5K5W1"/>
<dbReference type="InterPro" id="IPR036259">
    <property type="entry name" value="MFS_trans_sf"/>
</dbReference>
<dbReference type="RefSeq" id="WP_015002919.1">
    <property type="nucleotide sequence ID" value="NZ_CADILN010000002.1"/>
</dbReference>
<evidence type="ECO:0000256" key="5">
    <source>
        <dbReference type="SAM" id="Phobius"/>
    </source>
</evidence>
<dbReference type="InterPro" id="IPR020846">
    <property type="entry name" value="MFS_dom"/>
</dbReference>
<comment type="subcellular location">
    <subcellularLocation>
        <location evidence="1">Membrane</location>
        <topology evidence="1">Multi-pass membrane protein</topology>
    </subcellularLocation>
</comment>
<evidence type="ECO:0000256" key="1">
    <source>
        <dbReference type="ARBA" id="ARBA00004141"/>
    </source>
</evidence>
<proteinExistence type="predicted"/>
<protein>
    <submittedName>
        <fullName evidence="7">Hexuronate transporter</fullName>
    </submittedName>
</protein>
<feature type="transmembrane region" description="Helical" evidence="5">
    <location>
        <begin position="356"/>
        <end position="381"/>
    </location>
</feature>
<dbReference type="PANTHER" id="PTHR11662">
    <property type="entry name" value="SOLUTE CARRIER FAMILY 17"/>
    <property type="match status" value="1"/>
</dbReference>
<reference evidence="7 8" key="1">
    <citation type="submission" date="2020-04" db="EMBL/GenBank/DDBJ databases">
        <authorList>
            <person name="De Canck E."/>
        </authorList>
    </citation>
    <scope>NUCLEOTIDE SEQUENCE [LARGE SCALE GENOMIC DNA]</scope>
    <source>
        <strain evidence="7 8">LMG 9964</strain>
    </source>
</reference>
<feature type="transmembrane region" description="Helical" evidence="5">
    <location>
        <begin position="131"/>
        <end position="158"/>
    </location>
</feature>
<keyword evidence="4 5" id="KW-0472">Membrane</keyword>
<dbReference type="GO" id="GO:0015134">
    <property type="term" value="F:hexuronate transmembrane transporter activity"/>
    <property type="evidence" value="ECO:0007669"/>
    <property type="project" value="TreeGrafter"/>
</dbReference>
<dbReference type="PROSITE" id="PS50850">
    <property type="entry name" value="MFS"/>
    <property type="match status" value="1"/>
</dbReference>
<name>A0A6J5K5W1_9BURK</name>
<dbReference type="PIRSF" id="PIRSF002808">
    <property type="entry name" value="Hexose_phosphate_transp"/>
    <property type="match status" value="1"/>
</dbReference>
<sequence>MELSKYRWRICALLFFATTINYLDRQVLGLLKPALAVQFNWTETQYSHIVVVFTACYAIGMLLSGKLVDKVGVKIGYGVCVLLWSIAACGHALVRSTLGFGAMRALLGISESGSFPCAVKSVSEWFPRKEQALAVGILTSGTSIGAVAAPAVVPWLAATYGWEAAFFVTGLTGFVWLGFWYVMYQAPLKHKKVTKAELDYIAEDTASSPEAEPAKVRWVSLLKFRPTWAFFAGKLLTDPIWWFMLFWLPSYFNSRFHLDLKNLGLPLVIVYIATSIGSIGGGWVSSSLIRRGWSVTKARQTTMLVLAFLVTPIALAPWINDMWAMVALLSLAAAAHQGWSANLFTTASDMFPKAAVGSVVGIGGLAGALGATLFPLLVGAVLDHFKALGHINAGYNILFMICGSAYLVAWVVMKAIRSSNRSVDIAQLSPKASMDQTG</sequence>
<evidence type="ECO:0000256" key="2">
    <source>
        <dbReference type="ARBA" id="ARBA00022692"/>
    </source>
</evidence>
<dbReference type="EMBL" id="CADILN010000002">
    <property type="protein sequence ID" value="CAB4048672.1"/>
    <property type="molecule type" value="Genomic_DNA"/>
</dbReference>
<dbReference type="GeneID" id="27797306"/>
<feature type="transmembrane region" description="Helical" evidence="5">
    <location>
        <begin position="227"/>
        <end position="248"/>
    </location>
</feature>
<dbReference type="SUPFAM" id="SSF103473">
    <property type="entry name" value="MFS general substrate transporter"/>
    <property type="match status" value="1"/>
</dbReference>
<feature type="transmembrane region" description="Helical" evidence="5">
    <location>
        <begin position="268"/>
        <end position="289"/>
    </location>
</feature>
<feature type="transmembrane region" description="Helical" evidence="5">
    <location>
        <begin position="301"/>
        <end position="319"/>
    </location>
</feature>
<dbReference type="InterPro" id="IPR050382">
    <property type="entry name" value="MFS_Na/Anion_cotransporter"/>
</dbReference>
<evidence type="ECO:0000256" key="3">
    <source>
        <dbReference type="ARBA" id="ARBA00022989"/>
    </source>
</evidence>
<dbReference type="Gene3D" id="1.20.1250.20">
    <property type="entry name" value="MFS general substrate transporter like domains"/>
    <property type="match status" value="2"/>
</dbReference>
<accession>A0A6J5K5W1</accession>
<feature type="transmembrane region" description="Helical" evidence="5">
    <location>
        <begin position="393"/>
        <end position="412"/>
    </location>
</feature>
<evidence type="ECO:0000313" key="7">
    <source>
        <dbReference type="EMBL" id="CAB4048672.1"/>
    </source>
</evidence>
<evidence type="ECO:0000256" key="4">
    <source>
        <dbReference type="ARBA" id="ARBA00023136"/>
    </source>
</evidence>
<dbReference type="InterPro" id="IPR000849">
    <property type="entry name" value="Sugar_P_transporter"/>
</dbReference>
<keyword evidence="2 5" id="KW-0812">Transmembrane</keyword>
<feature type="transmembrane region" description="Helical" evidence="5">
    <location>
        <begin position="75"/>
        <end position="94"/>
    </location>
</feature>
<feature type="transmembrane region" description="Helical" evidence="5">
    <location>
        <begin position="325"/>
        <end position="344"/>
    </location>
</feature>
<dbReference type="Pfam" id="PF07690">
    <property type="entry name" value="MFS_1"/>
    <property type="match status" value="1"/>
</dbReference>
<evidence type="ECO:0000313" key="8">
    <source>
        <dbReference type="Proteomes" id="UP000494102"/>
    </source>
</evidence>